<accession>A0A1Y1UC69</accession>
<organism evidence="2 3">
    <name type="scientific">Kockovaella imperatae</name>
    <dbReference type="NCBI Taxonomy" id="4999"/>
    <lineage>
        <taxon>Eukaryota</taxon>
        <taxon>Fungi</taxon>
        <taxon>Dikarya</taxon>
        <taxon>Basidiomycota</taxon>
        <taxon>Agaricomycotina</taxon>
        <taxon>Tremellomycetes</taxon>
        <taxon>Tremellales</taxon>
        <taxon>Cuniculitremaceae</taxon>
        <taxon>Kockovaella</taxon>
    </lineage>
</organism>
<dbReference type="GeneID" id="33560372"/>
<feature type="region of interest" description="Disordered" evidence="1">
    <location>
        <begin position="383"/>
        <end position="436"/>
    </location>
</feature>
<protein>
    <submittedName>
        <fullName evidence="2">Uncharacterized protein</fullName>
    </submittedName>
</protein>
<dbReference type="RefSeq" id="XP_021869340.1">
    <property type="nucleotide sequence ID" value="XM_022018563.1"/>
</dbReference>
<feature type="region of interest" description="Disordered" evidence="1">
    <location>
        <begin position="1"/>
        <end position="33"/>
    </location>
</feature>
<feature type="region of interest" description="Disordered" evidence="1">
    <location>
        <begin position="464"/>
        <end position="502"/>
    </location>
</feature>
<evidence type="ECO:0000313" key="2">
    <source>
        <dbReference type="EMBL" id="ORX35124.1"/>
    </source>
</evidence>
<feature type="compositionally biased region" description="Low complexity" evidence="1">
    <location>
        <begin position="136"/>
        <end position="156"/>
    </location>
</feature>
<feature type="compositionally biased region" description="Low complexity" evidence="1">
    <location>
        <begin position="613"/>
        <end position="624"/>
    </location>
</feature>
<dbReference type="AlphaFoldDB" id="A0A1Y1UC69"/>
<keyword evidence="3" id="KW-1185">Reference proteome</keyword>
<feature type="compositionally biased region" description="Low complexity" evidence="1">
    <location>
        <begin position="252"/>
        <end position="265"/>
    </location>
</feature>
<feature type="compositionally biased region" description="Low complexity" evidence="1">
    <location>
        <begin position="314"/>
        <end position="327"/>
    </location>
</feature>
<feature type="compositionally biased region" description="Pro residues" evidence="1">
    <location>
        <begin position="659"/>
        <end position="672"/>
    </location>
</feature>
<feature type="compositionally biased region" description="Basic and acidic residues" evidence="1">
    <location>
        <begin position="387"/>
        <end position="432"/>
    </location>
</feature>
<feature type="compositionally biased region" description="Polar residues" evidence="1">
    <location>
        <begin position="569"/>
        <end position="588"/>
    </location>
</feature>
<dbReference type="OrthoDB" id="2597025at2759"/>
<dbReference type="EMBL" id="NBSH01000012">
    <property type="protein sequence ID" value="ORX35124.1"/>
    <property type="molecule type" value="Genomic_DNA"/>
</dbReference>
<feature type="region of interest" description="Disordered" evidence="1">
    <location>
        <begin position="93"/>
        <end position="366"/>
    </location>
</feature>
<feature type="compositionally biased region" description="Polar residues" evidence="1">
    <location>
        <begin position="93"/>
        <end position="110"/>
    </location>
</feature>
<proteinExistence type="predicted"/>
<feature type="compositionally biased region" description="Polar residues" evidence="1">
    <location>
        <begin position="691"/>
        <end position="723"/>
    </location>
</feature>
<name>A0A1Y1UC69_9TREE</name>
<gene>
    <name evidence="2" type="ORF">BD324DRAFT_652838</name>
</gene>
<evidence type="ECO:0000313" key="3">
    <source>
        <dbReference type="Proteomes" id="UP000193218"/>
    </source>
</evidence>
<evidence type="ECO:0000256" key="1">
    <source>
        <dbReference type="SAM" id="MobiDB-lite"/>
    </source>
</evidence>
<feature type="compositionally biased region" description="Basic residues" evidence="1">
    <location>
        <begin position="294"/>
        <end position="303"/>
    </location>
</feature>
<sequence>MSSGHPLGGPGPGSSSNMGQHHPLDSSSRRPTATPLLPSSITLIASWRGQLLICIVSLALGAIYFVVRDPLRHWSRRRKERLSQARMEELMSMENQPKLSGGNDESSSDSVLKEKRGRERKKKRSGSIGLLKVPADGTSTSSSTDGSPVPSSSVSPSPVPRRRLSAAQTPIRPPASTLETLIEGVEKSSAAQSPVEQTAGQMVDPPPSLIVRPVTPPSAWAIPLPDSPMAGPSRPAPSIASSDMASVDGDTSETNSTRARSNSTTDLLGGGGGGGFSIMPEAGYLPPSALQAVSHKKKKKKGKAVPAPLEHLEPSPSVTSPLSTTGPTPSPFADFASRPPPTPRTPSSSRHARKASLTRPVNADLEDLLTEREKMIDSLRADIGQAKAEESKALEKLSRMKAERERMSSEMENLKKFGSASDHDGRKRDAEASAKISQITSLYTATLHRLGALENFVRESGLQPPPTLPIVTTGAAPSQQLSPPSPYPPPFPSPHTPNRPMGYFPYPSPGMYPSPMLHPHFHSQNHSPRAMTPGGYRRASTAGGEDAAALAGSFLPASYGYNAGASFPGQASSIAPSHDQQNGQSSGKSAADLRRISIASQVLKQKPDHPTSRSDSVSSVGSSSQEHVGIPEDDGELNGLGVGDVPLPRINGTRSPGIGPSPPSDPGSPSPPNRNSVLLTPAPVSAEIFQRSANTSDCGSMRSNGQVRTAESLSPPTSGSSTDLPGLNGVKVFPEGDRGNVYFAVSDLMEEAGQSVLFETAKKQSPSKQGMDEKRTDGEPLVPMFASLAHTPAQLAEIQRMREEVLKGKKSNGVASGIFKQDIVNGQE</sequence>
<feature type="compositionally biased region" description="Pro residues" evidence="1">
    <location>
        <begin position="483"/>
        <end position="497"/>
    </location>
</feature>
<dbReference type="Proteomes" id="UP000193218">
    <property type="component" value="Unassembled WGS sequence"/>
</dbReference>
<reference evidence="2 3" key="1">
    <citation type="submission" date="2017-03" db="EMBL/GenBank/DDBJ databases">
        <title>Widespread Adenine N6-methylation of Active Genes in Fungi.</title>
        <authorList>
            <consortium name="DOE Joint Genome Institute"/>
            <person name="Mondo S.J."/>
            <person name="Dannebaum R.O."/>
            <person name="Kuo R.C."/>
            <person name="Louie K.B."/>
            <person name="Bewick A.J."/>
            <person name="Labutti K."/>
            <person name="Haridas S."/>
            <person name="Kuo A."/>
            <person name="Salamov A."/>
            <person name="Ahrendt S.R."/>
            <person name="Lau R."/>
            <person name="Bowen B.P."/>
            <person name="Lipzen A."/>
            <person name="Sullivan W."/>
            <person name="Andreopoulos W.B."/>
            <person name="Clum A."/>
            <person name="Lindquist E."/>
            <person name="Daum C."/>
            <person name="Northen T.R."/>
            <person name="Ramamoorthy G."/>
            <person name="Schmitz R.J."/>
            <person name="Gryganskyi A."/>
            <person name="Culley D."/>
            <person name="Magnuson J."/>
            <person name="James T.Y."/>
            <person name="O'Malley M.A."/>
            <person name="Stajich J.E."/>
            <person name="Spatafora J.W."/>
            <person name="Visel A."/>
            <person name="Grigoriev I.V."/>
        </authorList>
    </citation>
    <scope>NUCLEOTIDE SEQUENCE [LARGE SCALE GENOMIC DNA]</scope>
    <source>
        <strain evidence="2 3">NRRL Y-17943</strain>
    </source>
</reference>
<feature type="region of interest" description="Disordered" evidence="1">
    <location>
        <begin position="515"/>
        <end position="541"/>
    </location>
</feature>
<feature type="region of interest" description="Disordered" evidence="1">
    <location>
        <begin position="568"/>
        <end position="730"/>
    </location>
</feature>
<feature type="compositionally biased region" description="Polar residues" evidence="1">
    <location>
        <begin position="189"/>
        <end position="200"/>
    </location>
</feature>
<comment type="caution">
    <text evidence="2">The sequence shown here is derived from an EMBL/GenBank/DDBJ whole genome shotgun (WGS) entry which is preliminary data.</text>
</comment>
<feature type="compositionally biased region" description="Gly residues" evidence="1">
    <location>
        <begin position="1"/>
        <end position="12"/>
    </location>
</feature>
<dbReference type="InParanoid" id="A0A1Y1UC69"/>